<feature type="transmembrane region" description="Helical" evidence="3">
    <location>
        <begin position="814"/>
        <end position="835"/>
    </location>
</feature>
<feature type="transmembrane region" description="Helical" evidence="3">
    <location>
        <begin position="915"/>
        <end position="940"/>
    </location>
</feature>
<evidence type="ECO:0000313" key="5">
    <source>
        <dbReference type="Proteomes" id="UP000654075"/>
    </source>
</evidence>
<keyword evidence="1" id="KW-0175">Coiled coil</keyword>
<organism evidence="4 5">
    <name type="scientific">Polarella glacialis</name>
    <name type="common">Dinoflagellate</name>
    <dbReference type="NCBI Taxonomy" id="89957"/>
    <lineage>
        <taxon>Eukaryota</taxon>
        <taxon>Sar</taxon>
        <taxon>Alveolata</taxon>
        <taxon>Dinophyceae</taxon>
        <taxon>Suessiales</taxon>
        <taxon>Suessiaceae</taxon>
        <taxon>Polarella</taxon>
    </lineage>
</organism>
<reference evidence="4" key="1">
    <citation type="submission" date="2021-02" db="EMBL/GenBank/DDBJ databases">
        <authorList>
            <person name="Dougan E. K."/>
            <person name="Rhodes N."/>
            <person name="Thang M."/>
            <person name="Chan C."/>
        </authorList>
    </citation>
    <scope>NUCLEOTIDE SEQUENCE</scope>
</reference>
<feature type="coiled-coil region" evidence="1">
    <location>
        <begin position="31"/>
        <end position="83"/>
    </location>
</feature>
<evidence type="ECO:0000256" key="1">
    <source>
        <dbReference type="SAM" id="Coils"/>
    </source>
</evidence>
<proteinExistence type="predicted"/>
<feature type="region of interest" description="Disordered" evidence="2">
    <location>
        <begin position="534"/>
        <end position="555"/>
    </location>
</feature>
<dbReference type="OrthoDB" id="431957at2759"/>
<keyword evidence="3" id="KW-0472">Membrane</keyword>
<dbReference type="AlphaFoldDB" id="A0A813GRI1"/>
<evidence type="ECO:0000256" key="3">
    <source>
        <dbReference type="SAM" id="Phobius"/>
    </source>
</evidence>
<dbReference type="Proteomes" id="UP000654075">
    <property type="component" value="Unassembled WGS sequence"/>
</dbReference>
<comment type="caution">
    <text evidence="4">The sequence shown here is derived from an EMBL/GenBank/DDBJ whole genome shotgun (WGS) entry which is preliminary data.</text>
</comment>
<keyword evidence="3" id="KW-1133">Transmembrane helix</keyword>
<dbReference type="OMA" id="WHRINIE"/>
<feature type="transmembrane region" description="Helical" evidence="3">
    <location>
        <begin position="856"/>
        <end position="877"/>
    </location>
</feature>
<keyword evidence="5" id="KW-1185">Reference proteome</keyword>
<dbReference type="EMBL" id="CAJNNV010028677">
    <property type="protein sequence ID" value="CAE8625444.1"/>
    <property type="molecule type" value="Genomic_DNA"/>
</dbReference>
<protein>
    <submittedName>
        <fullName evidence="4">Uncharacterized protein</fullName>
    </submittedName>
</protein>
<gene>
    <name evidence="4" type="ORF">PGLA1383_LOCUS42441</name>
</gene>
<sequence>MADGDGREKEYVEGFAQAGQPLERISKPATLQELQREIKKNEVDLNAQLQKEQDTMADLQNKLKECNENYSEEKRKLDELRSEQRVTLDGDQKQRIIAVTGDTVAAFVAKRPRRQDEQMTVDVHFLTGIETTGFNLHINGEGAGSRDAKFLVQLDQQVVSLATQAAKYWGLDPDKVFFLDRDGRIVPENMNLVDIILPPLPPSAPAPAADAPSNASDEGDAAAEKDLFMVRGRNYCLTLVRASTVLSREDLNRPKGEKWEDFTFNEASLNRELENTRKMRGDGDGEAGKINMDAIPSLNDLMQQGQEKKRRKRADTRCRVLEFCIFVLCEILFILALVPNDSHQLGIIQVSQRVVRGIGNFTDADNSSSFYHPEPSFADIATPDQYWEWLDGPLKRVLLGNFLNESNLFVLAVVATRYTAPPPVQPSYIEFCVGAIDAAAIGNGTNGTNVTNTTTFTVTATSTTRTITQTMTTSTGTSTASTTSSTATTVTSTTTITNTSTTSSTTSASTTSTSTVTFTTTTTYLGNTTTSTITTSRTSTLSTTTEPPNTTTTRTTTRTVTLTNASNITPVVETCIPRELESCPNLRVMQVLADAMRRDLQVPSCKPKYSITDDVAVTGGSAADKPFQLSRGKVSIYFDGEQAKLDYKNGSQALNQSLYDFTGRTGENFTFLGSAHKISVVVYSPSLNAAVIFHWLVEQSRSGRLLSTITLDVENFSEEEAHKVAFLATSAVLGGVVFLMEVRRMLGCPKALTFEDERDKCSCWVCLFLTLPLLVLAVLSLFASQGATSAAVLDSETDTAAFQALHAKKGSQGFLFSFILVTLFVFNVLMFKFLLMHFPQLDYTKVMVQRMIRPMLVTILFLLFALLAGGVCLFGMYGDTVDRFRNPVYATVAILQLAVGSLRDWYSLYAVRPTLFSVVVSVTFVLLRVIIQYMPIAIMLSHKKEMSLFENYSYHPFWASLRSHGNTDANNFNPATIGFDFTGKEPRLVPDPPALREVGRGVEEIQLPTIHSLSPTR</sequence>
<evidence type="ECO:0000313" key="4">
    <source>
        <dbReference type="EMBL" id="CAE8625444.1"/>
    </source>
</evidence>
<feature type="transmembrane region" description="Helical" evidence="3">
    <location>
        <begin position="724"/>
        <end position="742"/>
    </location>
</feature>
<keyword evidence="3" id="KW-0812">Transmembrane</keyword>
<feature type="transmembrane region" description="Helical" evidence="3">
    <location>
        <begin position="763"/>
        <end position="783"/>
    </location>
</feature>
<accession>A0A813GRI1</accession>
<name>A0A813GRI1_POLGL</name>
<evidence type="ECO:0000256" key="2">
    <source>
        <dbReference type="SAM" id="MobiDB-lite"/>
    </source>
</evidence>